<dbReference type="KEGG" id="clap:NCTC11466_01851"/>
<dbReference type="Gene3D" id="1.10.260.40">
    <property type="entry name" value="lambda repressor-like DNA-binding domains"/>
    <property type="match status" value="1"/>
</dbReference>
<dbReference type="InterPro" id="IPR013430">
    <property type="entry name" value="Toxin_antidote_HigA"/>
</dbReference>
<evidence type="ECO:0000313" key="1">
    <source>
        <dbReference type="EMBL" id="VEB96848.1"/>
    </source>
</evidence>
<gene>
    <name evidence="2" type="primary">yddM_2</name>
    <name evidence="1" type="synonym">yddM_1</name>
    <name evidence="1" type="ORF">NCTC11466_01851</name>
    <name evidence="2" type="ORF">NCTC11466_02134</name>
</gene>
<dbReference type="InterPro" id="IPR010982">
    <property type="entry name" value="Lambda_DNA-bd_dom_sf"/>
</dbReference>
<name>A0A447V1V1_9ENTR</name>
<protein>
    <submittedName>
        <fullName evidence="2">Uncharacterized HTH-type transcriptional regulator YddM</fullName>
    </submittedName>
</protein>
<accession>A0A447V1V1</accession>
<dbReference type="OrthoDB" id="9793869at2"/>
<dbReference type="EMBL" id="LR134201">
    <property type="protein sequence ID" value="VEB96848.1"/>
    <property type="molecule type" value="Genomic_DNA"/>
</dbReference>
<organism evidence="2 3">
    <name type="scientific">Cedecea lapagei</name>
    <dbReference type="NCBI Taxonomy" id="158823"/>
    <lineage>
        <taxon>Bacteria</taxon>
        <taxon>Pseudomonadati</taxon>
        <taxon>Pseudomonadota</taxon>
        <taxon>Gammaproteobacteria</taxon>
        <taxon>Enterobacterales</taxon>
        <taxon>Enterobacteriaceae</taxon>
        <taxon>Cedecea</taxon>
    </lineage>
</organism>
<reference evidence="2 3" key="1">
    <citation type="submission" date="2018-12" db="EMBL/GenBank/DDBJ databases">
        <authorList>
            <consortium name="Pathogen Informatics"/>
        </authorList>
    </citation>
    <scope>NUCLEOTIDE SEQUENCE [LARGE SCALE GENOMIC DNA]</scope>
    <source>
        <strain evidence="2 3">NCTC11466</strain>
    </source>
</reference>
<dbReference type="NCBIfam" id="TIGR02607">
    <property type="entry name" value="antidote_HigA"/>
    <property type="match status" value="1"/>
</dbReference>
<evidence type="ECO:0000313" key="2">
    <source>
        <dbReference type="EMBL" id="VEB97392.1"/>
    </source>
</evidence>
<dbReference type="KEGG" id="clap:NCTC11466_02134"/>
<dbReference type="Proteomes" id="UP000274122">
    <property type="component" value="Chromosome"/>
</dbReference>
<sequence>MGIFNPPHPGGLITEYIEDNNICLLCLARELDLSINVLNKVVSGKISINSEIAFRLEVGLGIAAPLWLSMQAAHDSWQQ</sequence>
<evidence type="ECO:0000313" key="3">
    <source>
        <dbReference type="Proteomes" id="UP000274122"/>
    </source>
</evidence>
<keyword evidence="3" id="KW-1185">Reference proteome</keyword>
<dbReference type="AlphaFoldDB" id="A0A447V1V1"/>
<dbReference type="RefSeq" id="WP_126355930.1">
    <property type="nucleotide sequence ID" value="NZ_LR134201.1"/>
</dbReference>
<dbReference type="GO" id="GO:0003677">
    <property type="term" value="F:DNA binding"/>
    <property type="evidence" value="ECO:0007669"/>
    <property type="project" value="InterPro"/>
</dbReference>
<dbReference type="EMBL" id="LR134201">
    <property type="protein sequence ID" value="VEB97392.1"/>
    <property type="molecule type" value="Genomic_DNA"/>
</dbReference>
<proteinExistence type="predicted"/>
<dbReference type="SUPFAM" id="SSF47413">
    <property type="entry name" value="lambda repressor-like DNA-binding domains"/>
    <property type="match status" value="1"/>
</dbReference>